<dbReference type="EMBL" id="JBBHJZ010000001">
    <property type="protein sequence ID" value="MEJ5976541.1"/>
    <property type="molecule type" value="Genomic_DNA"/>
</dbReference>
<sequence length="423" mass="46695">MKKTLWPLGLAAVALASLGWTARAAAAPADMPAPPMVAGWQDFFESLRTLPERMLAKLPEAQRRDPQVQQEVARLALEALASQTLEAIGGDGDAPQFLPSLGQVLNVGQPNADTIYRSATITPGGTYRLRGQRGNVSLAVMQQVLPPAERNQGAAAQLDLSKLAVDKDGRFDVLLSATKPAGHAGDWWELKPSANRLMVRLVSADWGKEVEPTLAIERLDRPAERPRPPAAKLEQRLRALPKQVDFIAQLFVDHVEKLRQEGFVNSLKIFNPPGSILQGQFYYEGTYDLKDDEALIIESPIPTKCDYRSLILTNEIYETTDWYNNHSSLNHAQAGADPDGKLRVVVSARDPGAKNWLDTAGNPTGIIQGRWTGCDSQPIPVTRKVKLAEVLKVLPQGVATVTPEQRQEIIRERRRALQERPLW</sequence>
<feature type="domain" description="DUF1214" evidence="2">
    <location>
        <begin position="137"/>
        <end position="202"/>
    </location>
</feature>
<proteinExistence type="predicted"/>
<dbReference type="InterPro" id="IPR010621">
    <property type="entry name" value="DUF1214"/>
</dbReference>
<keyword evidence="4" id="KW-1185">Reference proteome</keyword>
<keyword evidence="1" id="KW-0732">Signal</keyword>
<dbReference type="SUPFAM" id="SSF160935">
    <property type="entry name" value="VPA0735-like"/>
    <property type="match status" value="1"/>
</dbReference>
<feature type="chain" id="PRO_5047456876" evidence="1">
    <location>
        <begin position="27"/>
        <end position="423"/>
    </location>
</feature>
<organism evidence="3 4">
    <name type="scientific">Novosphingobium anseongense</name>
    <dbReference type="NCBI Taxonomy" id="3133436"/>
    <lineage>
        <taxon>Bacteria</taxon>
        <taxon>Pseudomonadati</taxon>
        <taxon>Pseudomonadota</taxon>
        <taxon>Alphaproteobacteria</taxon>
        <taxon>Sphingomonadales</taxon>
        <taxon>Sphingomonadaceae</taxon>
        <taxon>Novosphingobium</taxon>
    </lineage>
</organism>
<dbReference type="Pfam" id="PF06742">
    <property type="entry name" value="DUF1214"/>
    <property type="match status" value="1"/>
</dbReference>
<dbReference type="Proteomes" id="UP001361239">
    <property type="component" value="Unassembled WGS sequence"/>
</dbReference>
<reference evidence="3 4" key="1">
    <citation type="submission" date="2024-03" db="EMBL/GenBank/DDBJ databases">
        <authorList>
            <person name="Jo J.-H."/>
        </authorList>
    </citation>
    <scope>NUCLEOTIDE SEQUENCE [LARGE SCALE GENOMIC DNA]</scope>
    <source>
        <strain evidence="3 4">PS1R-30</strain>
    </source>
</reference>
<evidence type="ECO:0000256" key="1">
    <source>
        <dbReference type="SAM" id="SignalP"/>
    </source>
</evidence>
<accession>A0ABU8RTZ0</accession>
<protein>
    <submittedName>
        <fullName evidence="3">DUF1214 domain-containing protein</fullName>
    </submittedName>
</protein>
<feature type="signal peptide" evidence="1">
    <location>
        <begin position="1"/>
        <end position="26"/>
    </location>
</feature>
<evidence type="ECO:0000259" key="2">
    <source>
        <dbReference type="Pfam" id="PF06742"/>
    </source>
</evidence>
<name>A0ABU8RTZ0_9SPHN</name>
<evidence type="ECO:0000313" key="3">
    <source>
        <dbReference type="EMBL" id="MEJ5976541.1"/>
    </source>
</evidence>
<gene>
    <name evidence="3" type="ORF">WG901_07840</name>
</gene>
<evidence type="ECO:0000313" key="4">
    <source>
        <dbReference type="Proteomes" id="UP001361239"/>
    </source>
</evidence>
<comment type="caution">
    <text evidence="3">The sequence shown here is derived from an EMBL/GenBank/DDBJ whole genome shotgun (WGS) entry which is preliminary data.</text>
</comment>
<dbReference type="RefSeq" id="WP_339586450.1">
    <property type="nucleotide sequence ID" value="NZ_JBBHJZ010000001.1"/>
</dbReference>